<gene>
    <name evidence="1" type="ORF">ILUMI_09227</name>
</gene>
<dbReference type="AlphaFoldDB" id="A0A8K0D662"/>
<dbReference type="OrthoDB" id="6431538at2759"/>
<organism evidence="1 2">
    <name type="scientific">Ignelater luminosus</name>
    <name type="common">Cucubano</name>
    <name type="synonym">Pyrophorus luminosus</name>
    <dbReference type="NCBI Taxonomy" id="2038154"/>
    <lineage>
        <taxon>Eukaryota</taxon>
        <taxon>Metazoa</taxon>
        <taxon>Ecdysozoa</taxon>
        <taxon>Arthropoda</taxon>
        <taxon>Hexapoda</taxon>
        <taxon>Insecta</taxon>
        <taxon>Pterygota</taxon>
        <taxon>Neoptera</taxon>
        <taxon>Endopterygota</taxon>
        <taxon>Coleoptera</taxon>
        <taxon>Polyphaga</taxon>
        <taxon>Elateriformia</taxon>
        <taxon>Elateroidea</taxon>
        <taxon>Elateridae</taxon>
        <taxon>Agrypninae</taxon>
        <taxon>Pyrophorini</taxon>
        <taxon>Ignelater</taxon>
    </lineage>
</organism>
<accession>A0A8K0D662</accession>
<keyword evidence="2" id="KW-1185">Reference proteome</keyword>
<evidence type="ECO:0008006" key="3">
    <source>
        <dbReference type="Google" id="ProtNLM"/>
    </source>
</evidence>
<proteinExistence type="predicted"/>
<sequence>MDRSQAGLLLHRSIKSNDFATFNNLLHTTGLNVDWQNEAGNTLLLTCLIWRRFDFVQPLLAMGANIMTINKRNITPLSYAIFYKLPTVQLLLEKSADKQYLYDRTLNNTKYFVDELKECLYDFKFYVINEEVGMPEAVVCIMTGNPLYIQNLAVRELNIYLDLLERDDSIEKCDLARIYTMLIRRTVDLNTAVAFRIMWSKFDQNDLFSFAHDLLFTYLRCCKFSNQEYVECLRLILAHPNSLFLKSYYFDVFETNFCRELFYQFAVRNVDKHHRMLIILASVQLQEVTIRDVRSAYAYFGFNEEVFLLLKYLDSDSFHSIFKFITLLESDSKLSVDNLANLNLIVRLNYRKLIYSIPQLMFHGNEIIGEKKKLLNAVPSLFELSRFSFQKSLVKSYNIKDLKGFSKVVENLPLPQVLKIDICQEPPINYVSEECVV</sequence>
<dbReference type="Pfam" id="PF12796">
    <property type="entry name" value="Ank_2"/>
    <property type="match status" value="1"/>
</dbReference>
<dbReference type="InterPro" id="IPR036770">
    <property type="entry name" value="Ankyrin_rpt-contain_sf"/>
</dbReference>
<dbReference type="EMBL" id="VTPC01004615">
    <property type="protein sequence ID" value="KAF2896947.1"/>
    <property type="molecule type" value="Genomic_DNA"/>
</dbReference>
<comment type="caution">
    <text evidence="1">The sequence shown here is derived from an EMBL/GenBank/DDBJ whole genome shotgun (WGS) entry which is preliminary data.</text>
</comment>
<dbReference type="Proteomes" id="UP000801492">
    <property type="component" value="Unassembled WGS sequence"/>
</dbReference>
<name>A0A8K0D662_IGNLU</name>
<evidence type="ECO:0000313" key="1">
    <source>
        <dbReference type="EMBL" id="KAF2896947.1"/>
    </source>
</evidence>
<protein>
    <recommendedName>
        <fullName evidence="3">PRANC domain-containing protein</fullName>
    </recommendedName>
</protein>
<dbReference type="SUPFAM" id="SSF48403">
    <property type="entry name" value="Ankyrin repeat"/>
    <property type="match status" value="1"/>
</dbReference>
<dbReference type="Gene3D" id="1.25.40.20">
    <property type="entry name" value="Ankyrin repeat-containing domain"/>
    <property type="match status" value="1"/>
</dbReference>
<reference evidence="1" key="1">
    <citation type="submission" date="2019-08" db="EMBL/GenBank/DDBJ databases">
        <title>The genome of the North American firefly Photinus pyralis.</title>
        <authorList>
            <consortium name="Photinus pyralis genome working group"/>
            <person name="Fallon T.R."/>
            <person name="Sander Lower S.E."/>
            <person name="Weng J.-K."/>
        </authorList>
    </citation>
    <scope>NUCLEOTIDE SEQUENCE</scope>
    <source>
        <strain evidence="1">TRF0915ILg1</strain>
        <tissue evidence="1">Whole body</tissue>
    </source>
</reference>
<evidence type="ECO:0000313" key="2">
    <source>
        <dbReference type="Proteomes" id="UP000801492"/>
    </source>
</evidence>
<dbReference type="InterPro" id="IPR002110">
    <property type="entry name" value="Ankyrin_rpt"/>
</dbReference>